<dbReference type="Proteomes" id="UP000076744">
    <property type="component" value="Unassembled WGS sequence"/>
</dbReference>
<feature type="chain" id="PRO_5007891952" evidence="2">
    <location>
        <begin position="20"/>
        <end position="351"/>
    </location>
</feature>
<evidence type="ECO:0000256" key="1">
    <source>
        <dbReference type="SAM" id="Phobius"/>
    </source>
</evidence>
<dbReference type="OrthoDB" id="3009728at2759"/>
<evidence type="ECO:0000256" key="2">
    <source>
        <dbReference type="SAM" id="SignalP"/>
    </source>
</evidence>
<gene>
    <name evidence="3" type="ORF">ISF_06488</name>
</gene>
<evidence type="ECO:0000313" key="4">
    <source>
        <dbReference type="Proteomes" id="UP000076744"/>
    </source>
</evidence>
<protein>
    <submittedName>
        <fullName evidence="3">Uncharacterized protein</fullName>
    </submittedName>
</protein>
<evidence type="ECO:0000313" key="3">
    <source>
        <dbReference type="EMBL" id="OAA58705.1"/>
    </source>
</evidence>
<dbReference type="RefSeq" id="XP_018702580.1">
    <property type="nucleotide sequence ID" value="XM_018850092.1"/>
</dbReference>
<organism evidence="3 4">
    <name type="scientific">Cordyceps fumosorosea (strain ARSEF 2679)</name>
    <name type="common">Isaria fumosorosea</name>
    <dbReference type="NCBI Taxonomy" id="1081104"/>
    <lineage>
        <taxon>Eukaryota</taxon>
        <taxon>Fungi</taxon>
        <taxon>Dikarya</taxon>
        <taxon>Ascomycota</taxon>
        <taxon>Pezizomycotina</taxon>
        <taxon>Sordariomycetes</taxon>
        <taxon>Hypocreomycetidae</taxon>
        <taxon>Hypocreales</taxon>
        <taxon>Cordycipitaceae</taxon>
        <taxon>Cordyceps</taxon>
    </lineage>
</organism>
<comment type="caution">
    <text evidence="3">The sequence shown here is derived from an EMBL/GenBank/DDBJ whole genome shotgun (WGS) entry which is preliminary data.</text>
</comment>
<keyword evidence="4" id="KW-1185">Reference proteome</keyword>
<keyword evidence="1" id="KW-0472">Membrane</keyword>
<dbReference type="EMBL" id="AZHB01000017">
    <property type="protein sequence ID" value="OAA58705.1"/>
    <property type="molecule type" value="Genomic_DNA"/>
</dbReference>
<proteinExistence type="predicted"/>
<sequence>MILSIPFLVLGLCASPVAAASAQATHSTVLYQHFFPAWNPYLQGYLQDACREQITNYRNATFSDPRTSYTVLDCLLKQFPEFRKAEMSAAAVVLGLAPTILQMISPRPSDTALVALRRPLLALLLSVASPATTSPPAAQYAEQLQMLDHPLPPRVHGCFPYTVPRVLGYYEDAAGGLVSALQYTAALLAAANSAYRTYQLCIWTVCTFVPTRAYLPALWHVAVIPLHLIGWVALLLSLQRRPAPAPMTATARRQASGPRWLERVKRILASEAIPGAFAKKLPMESRDGPAPCFSLMTMVLYVSVPIHILYGTMVLSSLAFVSAVDSLGVVAWDPGRRQRKPKNRAAKPADE</sequence>
<feature type="transmembrane region" description="Helical" evidence="1">
    <location>
        <begin position="217"/>
        <end position="238"/>
    </location>
</feature>
<dbReference type="GeneID" id="30022780"/>
<reference evidence="3 4" key="1">
    <citation type="journal article" date="2016" name="Genome Biol. Evol.">
        <title>Divergent and convergent evolution of fungal pathogenicity.</title>
        <authorList>
            <person name="Shang Y."/>
            <person name="Xiao G."/>
            <person name="Zheng P."/>
            <person name="Cen K."/>
            <person name="Zhan S."/>
            <person name="Wang C."/>
        </authorList>
    </citation>
    <scope>NUCLEOTIDE SEQUENCE [LARGE SCALE GENOMIC DNA]</scope>
    <source>
        <strain evidence="3 4">ARSEF 2679</strain>
    </source>
</reference>
<keyword evidence="2" id="KW-0732">Signal</keyword>
<name>A0A167RL91_CORFA</name>
<keyword evidence="1" id="KW-1133">Transmembrane helix</keyword>
<dbReference type="AlphaFoldDB" id="A0A167RL91"/>
<feature type="signal peptide" evidence="2">
    <location>
        <begin position="1"/>
        <end position="19"/>
    </location>
</feature>
<keyword evidence="1" id="KW-0812">Transmembrane</keyword>
<accession>A0A167RL91</accession>